<evidence type="ECO:0000256" key="2">
    <source>
        <dbReference type="ARBA" id="ARBA00007520"/>
    </source>
</evidence>
<dbReference type="InterPro" id="IPR010573">
    <property type="entry name" value="MFS_Str1/Tri12-like"/>
</dbReference>
<dbReference type="PANTHER" id="PTHR23501">
    <property type="entry name" value="MAJOR FACILITATOR SUPERFAMILY"/>
    <property type="match status" value="1"/>
</dbReference>
<feature type="transmembrane region" description="Helical" evidence="8">
    <location>
        <begin position="327"/>
        <end position="349"/>
    </location>
</feature>
<dbReference type="OrthoDB" id="2587356at2759"/>
<accession>A0A178ZKU9</accession>
<dbReference type="GeneID" id="30009594"/>
<feature type="transmembrane region" description="Helical" evidence="8">
    <location>
        <begin position="417"/>
        <end position="440"/>
    </location>
</feature>
<evidence type="ECO:0000313" key="11">
    <source>
        <dbReference type="Proteomes" id="UP000078343"/>
    </source>
</evidence>
<dbReference type="Proteomes" id="UP000078343">
    <property type="component" value="Unassembled WGS sequence"/>
</dbReference>
<dbReference type="InterPro" id="IPR053791">
    <property type="entry name" value="MFS_Tri12-like"/>
</dbReference>
<organism evidence="10 11">
    <name type="scientific">Fonsecaea erecta</name>
    <dbReference type="NCBI Taxonomy" id="1367422"/>
    <lineage>
        <taxon>Eukaryota</taxon>
        <taxon>Fungi</taxon>
        <taxon>Dikarya</taxon>
        <taxon>Ascomycota</taxon>
        <taxon>Pezizomycotina</taxon>
        <taxon>Eurotiomycetes</taxon>
        <taxon>Chaetothyriomycetidae</taxon>
        <taxon>Chaetothyriales</taxon>
        <taxon>Herpotrichiellaceae</taxon>
        <taxon>Fonsecaea</taxon>
    </lineage>
</organism>
<evidence type="ECO:0000256" key="8">
    <source>
        <dbReference type="SAM" id="Phobius"/>
    </source>
</evidence>
<dbReference type="SUPFAM" id="SSF103473">
    <property type="entry name" value="MFS general substrate transporter"/>
    <property type="match status" value="1"/>
</dbReference>
<feature type="transmembrane region" description="Helical" evidence="8">
    <location>
        <begin position="93"/>
        <end position="115"/>
    </location>
</feature>
<name>A0A178ZKU9_9EURO</name>
<feature type="region of interest" description="Disordered" evidence="7">
    <location>
        <begin position="588"/>
        <end position="610"/>
    </location>
</feature>
<feature type="transmembrane region" description="Helical" evidence="8">
    <location>
        <begin position="180"/>
        <end position="200"/>
    </location>
</feature>
<protein>
    <recommendedName>
        <fullName evidence="9">Major facilitator superfamily (MFS) profile domain-containing protein</fullName>
    </recommendedName>
</protein>
<evidence type="ECO:0000313" key="10">
    <source>
        <dbReference type="EMBL" id="OAP60424.1"/>
    </source>
</evidence>
<gene>
    <name evidence="10" type="ORF">AYL99_05426</name>
</gene>
<evidence type="ECO:0000256" key="3">
    <source>
        <dbReference type="ARBA" id="ARBA00022448"/>
    </source>
</evidence>
<keyword evidence="5 8" id="KW-1133">Transmembrane helix</keyword>
<comment type="similarity">
    <text evidence="2">Belongs to the major facilitator superfamily. TCR/Tet family.</text>
</comment>
<dbReference type="RefSeq" id="XP_018693791.1">
    <property type="nucleotide sequence ID" value="XM_018836938.1"/>
</dbReference>
<evidence type="ECO:0000256" key="1">
    <source>
        <dbReference type="ARBA" id="ARBA00004141"/>
    </source>
</evidence>
<comment type="caution">
    <text evidence="10">The sequence shown here is derived from an EMBL/GenBank/DDBJ whole genome shotgun (WGS) entry which is preliminary data.</text>
</comment>
<feature type="transmembrane region" description="Helical" evidence="8">
    <location>
        <begin position="253"/>
        <end position="275"/>
    </location>
</feature>
<dbReference type="EMBL" id="LVYI01000004">
    <property type="protein sequence ID" value="OAP60424.1"/>
    <property type="molecule type" value="Genomic_DNA"/>
</dbReference>
<feature type="transmembrane region" description="Helical" evidence="8">
    <location>
        <begin position="122"/>
        <end position="141"/>
    </location>
</feature>
<sequence length="610" mass="65528">METETKMSPSEIEKVSAASSHWPHVEDVPLDFTDPHRAALENNPEHAEKLSLSTILAVVSLSLAYICPISCGFSLATGIIIPIGTDLGDTTKITWLVGGWSIASSVSFSMAGGLSDVFGRRWTILSGQIFCVVGSIVAATAKDVSTIIIASTFLGFGCGIIFVSYAGISELLPNKWRGTGLALTEYAINVPWCANVLIATELNLHTSLGWRWCYYIGLIFAVVSTLGTLLFYWPPERPQFDNEKTRWQEVKELDFIGLSLYAAGLVTFLIGLTWAGQADHPWRSASVIVPIIAGFCCLGLCFAYDFTLAKRPLFPLVVFRKLRDFTMLLGIVFVAGMTFYSMMALLPQASLYIFTSDPMEIGYIALPNGIVQLLFGAVATSFMGKIKHLKAQILVSLVIQTVFIACLAAVIPQSKVGWAALQAFAVGPFALVVLACYVIAGLNIPLKYLGVATGLIGTFRSMGGSVGNAIFNTILQSVVGQDLGPSIAAAAVAQGFGPTGLDALIPATMQTVVGVPGAFEGIPGASPAVQNAAITAARGVYAKAFRMVFFSTIPFGVIAIIIACFIRDPSIYLTNHTAIQMERQGIFDKKPTTHEHKHTGEAREQTLEER</sequence>
<evidence type="ECO:0000256" key="7">
    <source>
        <dbReference type="SAM" id="MobiDB-lite"/>
    </source>
</evidence>
<dbReference type="AlphaFoldDB" id="A0A178ZKU9"/>
<evidence type="ECO:0000259" key="9">
    <source>
        <dbReference type="PROSITE" id="PS50850"/>
    </source>
</evidence>
<evidence type="ECO:0000256" key="6">
    <source>
        <dbReference type="ARBA" id="ARBA00023136"/>
    </source>
</evidence>
<dbReference type="GO" id="GO:0005886">
    <property type="term" value="C:plasma membrane"/>
    <property type="evidence" value="ECO:0007669"/>
    <property type="project" value="TreeGrafter"/>
</dbReference>
<keyword evidence="4 8" id="KW-0812">Transmembrane</keyword>
<feature type="transmembrane region" description="Helical" evidence="8">
    <location>
        <begin position="55"/>
        <end position="81"/>
    </location>
</feature>
<dbReference type="CDD" id="cd06179">
    <property type="entry name" value="MFS_TRI12_like"/>
    <property type="match status" value="1"/>
</dbReference>
<dbReference type="InterPro" id="IPR036259">
    <property type="entry name" value="MFS_trans_sf"/>
</dbReference>
<evidence type="ECO:0000256" key="4">
    <source>
        <dbReference type="ARBA" id="ARBA00022692"/>
    </source>
</evidence>
<feature type="transmembrane region" description="Helical" evidence="8">
    <location>
        <begin position="212"/>
        <end position="233"/>
    </location>
</feature>
<dbReference type="GO" id="GO:0022857">
    <property type="term" value="F:transmembrane transporter activity"/>
    <property type="evidence" value="ECO:0007669"/>
    <property type="project" value="InterPro"/>
</dbReference>
<keyword evidence="3" id="KW-0813">Transport</keyword>
<keyword evidence="6 8" id="KW-0472">Membrane</keyword>
<dbReference type="Pfam" id="PF06609">
    <property type="entry name" value="TRI12"/>
    <property type="match status" value="1"/>
</dbReference>
<feature type="transmembrane region" description="Helical" evidence="8">
    <location>
        <begin position="391"/>
        <end position="411"/>
    </location>
</feature>
<comment type="subcellular location">
    <subcellularLocation>
        <location evidence="1">Membrane</location>
        <topology evidence="1">Multi-pass membrane protein</topology>
    </subcellularLocation>
</comment>
<feature type="transmembrane region" description="Helical" evidence="8">
    <location>
        <begin position="547"/>
        <end position="566"/>
    </location>
</feature>
<proteinExistence type="inferred from homology"/>
<feature type="transmembrane region" description="Helical" evidence="8">
    <location>
        <begin position="147"/>
        <end position="168"/>
    </location>
</feature>
<evidence type="ECO:0000256" key="5">
    <source>
        <dbReference type="ARBA" id="ARBA00022989"/>
    </source>
</evidence>
<dbReference type="Gene3D" id="1.20.1250.20">
    <property type="entry name" value="MFS general substrate transporter like domains"/>
    <property type="match status" value="1"/>
</dbReference>
<keyword evidence="11" id="KW-1185">Reference proteome</keyword>
<feature type="transmembrane region" description="Helical" evidence="8">
    <location>
        <begin position="361"/>
        <end position="379"/>
    </location>
</feature>
<dbReference type="PROSITE" id="PS00216">
    <property type="entry name" value="SUGAR_TRANSPORT_1"/>
    <property type="match status" value="1"/>
</dbReference>
<dbReference type="PANTHER" id="PTHR23501:SF102">
    <property type="entry name" value="DRUG TRANSPORTER, PUTATIVE (AFU_ORTHOLOGUE AFUA_3G08530)-RELATED"/>
    <property type="match status" value="1"/>
</dbReference>
<dbReference type="InterPro" id="IPR020846">
    <property type="entry name" value="MFS_dom"/>
</dbReference>
<reference evidence="10 11" key="1">
    <citation type="submission" date="2016-04" db="EMBL/GenBank/DDBJ databases">
        <title>Draft genome of Fonsecaea erecta CBS 125763.</title>
        <authorList>
            <person name="Weiss V.A."/>
            <person name="Vicente V.A."/>
            <person name="Raittz R.T."/>
            <person name="Moreno L.F."/>
            <person name="De Souza E.M."/>
            <person name="Pedrosa F.O."/>
            <person name="Steffens M.B."/>
            <person name="Faoro H."/>
            <person name="Tadra-Sfeir M.Z."/>
            <person name="Najafzadeh M.J."/>
            <person name="Felipe M.S."/>
            <person name="Teixeira M."/>
            <person name="Sun J."/>
            <person name="Xi L."/>
            <person name="Gomes R."/>
            <person name="De Azevedo C.M."/>
            <person name="Salgado C.G."/>
            <person name="Da Silva M.B."/>
            <person name="Nascimento M.F."/>
            <person name="Queiroz-Telles F."/>
            <person name="Attili D.S."/>
            <person name="Gorbushina A."/>
        </authorList>
    </citation>
    <scope>NUCLEOTIDE SEQUENCE [LARGE SCALE GENOMIC DNA]</scope>
    <source>
        <strain evidence="10 11">CBS 125763</strain>
    </source>
</reference>
<feature type="transmembrane region" description="Helical" evidence="8">
    <location>
        <begin position="287"/>
        <end position="306"/>
    </location>
</feature>
<feature type="domain" description="Major facilitator superfamily (MFS) profile" evidence="9">
    <location>
        <begin position="46"/>
        <end position="526"/>
    </location>
</feature>
<dbReference type="PROSITE" id="PS50850">
    <property type="entry name" value="MFS"/>
    <property type="match status" value="1"/>
</dbReference>
<dbReference type="InterPro" id="IPR005829">
    <property type="entry name" value="Sugar_transporter_CS"/>
</dbReference>